<dbReference type="EMBL" id="JACHHO010000001">
    <property type="protein sequence ID" value="MBB5203248.1"/>
    <property type="molecule type" value="Genomic_DNA"/>
</dbReference>
<accession>A0A840S1F8</accession>
<evidence type="ECO:0000313" key="1">
    <source>
        <dbReference type="EMBL" id="MBB5203248.1"/>
    </source>
</evidence>
<sequence length="344" mass="39087">MSTPVPLLLQPTPGPGERLMPNAPHVDLPNGQACVPQHYLQYQQTAESLAALLAEVEFDSHTLLFAAEDARGLYLQVGMVGRENYERGEQQRPHKLVYGRKWRIDADTPTSEVIQTALLAIKKAREHEVRELLTLRDPLSGRRSVPLSNHLDLPLMAAHPELIARQVDEAPGGLQDWLADLEFGQRPIALERAQPWSEGQWLLDLRLGEPPAARRTEGDLAEFDGLRFTLLLAALDRVELSYALMDRLIQISDRQVEERFSFRGLQRFSRTQDPLRIARLSRLTRPYARDLARAEFAPLFQSLNYEVDASRAPQWRDGPLGHRNRAKLARFKHLEGHMPRGYAA</sequence>
<reference evidence="1 2" key="1">
    <citation type="submission" date="2020-08" db="EMBL/GenBank/DDBJ databases">
        <title>Genomic Encyclopedia of Type Strains, Phase IV (KMG-IV): sequencing the most valuable type-strain genomes for metagenomic binning, comparative biology and taxonomic classification.</title>
        <authorList>
            <person name="Goeker M."/>
        </authorList>
    </citation>
    <scope>NUCLEOTIDE SEQUENCE [LARGE SCALE GENOMIC DNA]</scope>
    <source>
        <strain evidence="1 2">DSM 23958</strain>
    </source>
</reference>
<keyword evidence="2" id="KW-1185">Reference proteome</keyword>
<protein>
    <submittedName>
        <fullName evidence="1">Uncharacterized protein</fullName>
    </submittedName>
</protein>
<proteinExistence type="predicted"/>
<dbReference type="OrthoDB" id="8582784at2"/>
<organism evidence="1 2">
    <name type="scientific">Inhella inkyongensis</name>
    <dbReference type="NCBI Taxonomy" id="392593"/>
    <lineage>
        <taxon>Bacteria</taxon>
        <taxon>Pseudomonadati</taxon>
        <taxon>Pseudomonadota</taxon>
        <taxon>Betaproteobacteria</taxon>
        <taxon>Burkholderiales</taxon>
        <taxon>Sphaerotilaceae</taxon>
        <taxon>Inhella</taxon>
    </lineage>
</organism>
<dbReference type="AlphaFoldDB" id="A0A840S1F8"/>
<gene>
    <name evidence="1" type="ORF">HNQ51_000541</name>
</gene>
<name>A0A840S1F8_9BURK</name>
<dbReference type="RefSeq" id="WP_138857683.1">
    <property type="nucleotide sequence ID" value="NZ_CP040709.1"/>
</dbReference>
<evidence type="ECO:0000313" key="2">
    <source>
        <dbReference type="Proteomes" id="UP000554837"/>
    </source>
</evidence>
<dbReference type="Proteomes" id="UP000554837">
    <property type="component" value="Unassembled WGS sequence"/>
</dbReference>
<comment type="caution">
    <text evidence="1">The sequence shown here is derived from an EMBL/GenBank/DDBJ whole genome shotgun (WGS) entry which is preliminary data.</text>
</comment>